<comment type="caution">
    <text evidence="1">The sequence shown here is derived from an EMBL/GenBank/DDBJ whole genome shotgun (WGS) entry which is preliminary data.</text>
</comment>
<organism evidence="1 4">
    <name type="scientific">Pseudomonas fragi</name>
    <dbReference type="NCBI Taxonomy" id="296"/>
    <lineage>
        <taxon>Bacteria</taxon>
        <taxon>Pseudomonadati</taxon>
        <taxon>Pseudomonadota</taxon>
        <taxon>Gammaproteobacteria</taxon>
        <taxon>Pseudomonadales</taxon>
        <taxon>Pseudomonadaceae</taxon>
        <taxon>Pseudomonas</taxon>
    </lineage>
</organism>
<dbReference type="EMBL" id="NQKQ01000005">
    <property type="protein sequence ID" value="PAA13887.1"/>
    <property type="molecule type" value="Genomic_DNA"/>
</dbReference>
<sequence length="60" mass="6203">MFTRSLLLSFCAVLLVGCTGRGFQTGGLGNTPLVLYGSAVCQRGKITSEAMIAKSAPPVL</sequence>
<gene>
    <name evidence="1" type="ORF">CJF43_11085</name>
    <name evidence="2" type="ORF">CJU81_06910</name>
</gene>
<evidence type="ECO:0000313" key="4">
    <source>
        <dbReference type="Proteomes" id="UP000216113"/>
    </source>
</evidence>
<dbReference type="PROSITE" id="PS51257">
    <property type="entry name" value="PROKAR_LIPOPROTEIN"/>
    <property type="match status" value="1"/>
</dbReference>
<proteinExistence type="predicted"/>
<evidence type="ECO:0000313" key="1">
    <source>
        <dbReference type="EMBL" id="OZY41782.1"/>
    </source>
</evidence>
<protein>
    <recommendedName>
        <fullName evidence="5">Lipoprotein</fullName>
    </recommendedName>
</protein>
<dbReference type="Proteomes" id="UP000216113">
    <property type="component" value="Unassembled WGS sequence"/>
</dbReference>
<dbReference type="EMBL" id="NQKL01000007">
    <property type="protein sequence ID" value="OZY41782.1"/>
    <property type="molecule type" value="Genomic_DNA"/>
</dbReference>
<evidence type="ECO:0008006" key="5">
    <source>
        <dbReference type="Google" id="ProtNLM"/>
    </source>
</evidence>
<dbReference type="AlphaFoldDB" id="A0A267BWY9"/>
<name>A0A267BWY9_PSEFR</name>
<evidence type="ECO:0000313" key="2">
    <source>
        <dbReference type="EMBL" id="PAA13887.1"/>
    </source>
</evidence>
<accession>A0A267BWY9</accession>
<evidence type="ECO:0000313" key="3">
    <source>
        <dbReference type="Proteomes" id="UP000215861"/>
    </source>
</evidence>
<dbReference type="Proteomes" id="UP000215861">
    <property type="component" value="Unassembled WGS sequence"/>
</dbReference>
<dbReference type="OrthoDB" id="8962059at2"/>
<reference evidence="3 4" key="1">
    <citation type="submission" date="2017-08" db="EMBL/GenBank/DDBJ databases">
        <title>Genomic and metabolic characterisation of spoilage-associated Pseudomonas species.</title>
        <authorList>
            <person name="Stanborough T."/>
            <person name="Fegan N."/>
            <person name="Powell S.M."/>
            <person name="Singh T."/>
            <person name="Tamplin M.L."/>
            <person name="Chandry P.S."/>
        </authorList>
    </citation>
    <scope>NUCLEOTIDE SEQUENCE [LARGE SCALE GENOMIC DNA]</scope>
    <source>
        <strain evidence="2 3">F1801</strain>
        <strain evidence="1 4">F1820</strain>
    </source>
</reference>